<keyword evidence="1" id="KW-0853">WD repeat</keyword>
<keyword evidence="2" id="KW-0677">Repeat</keyword>
<evidence type="ECO:0000259" key="4">
    <source>
        <dbReference type="Pfam" id="PF12265"/>
    </source>
</evidence>
<evidence type="ECO:0000256" key="1">
    <source>
        <dbReference type="ARBA" id="ARBA00022574"/>
    </source>
</evidence>
<proteinExistence type="predicted"/>
<feature type="region of interest" description="Disordered" evidence="3">
    <location>
        <begin position="1"/>
        <end position="54"/>
    </location>
</feature>
<feature type="compositionally biased region" description="Polar residues" evidence="3">
    <location>
        <begin position="33"/>
        <end position="42"/>
    </location>
</feature>
<dbReference type="EMBL" id="BLLF01000177">
    <property type="protein sequence ID" value="GFH08685.1"/>
    <property type="molecule type" value="Genomic_DNA"/>
</dbReference>
<evidence type="ECO:0000313" key="6">
    <source>
        <dbReference type="Proteomes" id="UP000485058"/>
    </source>
</evidence>
<name>A0A699YHL2_HAELA</name>
<evidence type="ECO:0000256" key="3">
    <source>
        <dbReference type="SAM" id="MobiDB-lite"/>
    </source>
</evidence>
<dbReference type="AlphaFoldDB" id="A0A699YHL2"/>
<gene>
    <name evidence="5" type="ORF">HaLaN_03686</name>
</gene>
<feature type="non-terminal residue" evidence="5">
    <location>
        <position position="1"/>
    </location>
</feature>
<reference evidence="5 6" key="1">
    <citation type="submission" date="2020-02" db="EMBL/GenBank/DDBJ databases">
        <title>Draft genome sequence of Haematococcus lacustris strain NIES-144.</title>
        <authorList>
            <person name="Morimoto D."/>
            <person name="Nakagawa S."/>
            <person name="Yoshida T."/>
            <person name="Sawayama S."/>
        </authorList>
    </citation>
    <scope>NUCLEOTIDE SEQUENCE [LARGE SCALE GENOMIC DNA]</scope>
    <source>
        <strain evidence="5 6">NIES-144</strain>
    </source>
</reference>
<feature type="non-terminal residue" evidence="5">
    <location>
        <position position="77"/>
    </location>
</feature>
<comment type="caution">
    <text evidence="5">The sequence shown here is derived from an EMBL/GenBank/DDBJ whole genome shotgun (WGS) entry which is preliminary data.</text>
</comment>
<keyword evidence="6" id="KW-1185">Reference proteome</keyword>
<sequence length="77" mass="8596">MRNPKKGGKPAPKPKAAGSGKKSKKDAKPQLMETDTQANTKSVWRPGVDPVGEDEELDYDRTAYDCLHRLELDWPCL</sequence>
<dbReference type="InterPro" id="IPR022052">
    <property type="entry name" value="Histone-bd_RBBP4-like_N"/>
</dbReference>
<dbReference type="Pfam" id="PF12265">
    <property type="entry name" value="CAF1C_H4-bd"/>
    <property type="match status" value="1"/>
</dbReference>
<organism evidence="5 6">
    <name type="scientific">Haematococcus lacustris</name>
    <name type="common">Green alga</name>
    <name type="synonym">Haematococcus pluvialis</name>
    <dbReference type="NCBI Taxonomy" id="44745"/>
    <lineage>
        <taxon>Eukaryota</taxon>
        <taxon>Viridiplantae</taxon>
        <taxon>Chlorophyta</taxon>
        <taxon>core chlorophytes</taxon>
        <taxon>Chlorophyceae</taxon>
        <taxon>CS clade</taxon>
        <taxon>Chlamydomonadales</taxon>
        <taxon>Haematococcaceae</taxon>
        <taxon>Haematococcus</taxon>
    </lineage>
</organism>
<evidence type="ECO:0000256" key="2">
    <source>
        <dbReference type="ARBA" id="ARBA00022737"/>
    </source>
</evidence>
<evidence type="ECO:0000313" key="5">
    <source>
        <dbReference type="EMBL" id="GFH08685.1"/>
    </source>
</evidence>
<feature type="domain" description="Histone-binding protein RBBP4-like N-terminal" evidence="4">
    <location>
        <begin position="54"/>
        <end position="77"/>
    </location>
</feature>
<accession>A0A699YHL2</accession>
<dbReference type="Proteomes" id="UP000485058">
    <property type="component" value="Unassembled WGS sequence"/>
</dbReference>
<protein>
    <submittedName>
        <fullName evidence="5">Glutamate-rich WD repeat domain-containing protein</fullName>
    </submittedName>
</protein>